<reference evidence="3" key="1">
    <citation type="submission" date="2015-11" db="EMBL/GenBank/DDBJ databases">
        <authorList>
            <person name="Blom J."/>
        </authorList>
    </citation>
    <scope>NUCLEOTIDE SEQUENCE [LARGE SCALE GENOMIC DNA]</scope>
    <source>
        <plasmid evidence="3">pEM02</plasmid>
    </source>
</reference>
<organism evidence="2 3">
    <name type="scientific">Duffyella gerundensis</name>
    <dbReference type="NCBI Taxonomy" id="1619313"/>
    <lineage>
        <taxon>Bacteria</taxon>
        <taxon>Pseudomonadati</taxon>
        <taxon>Pseudomonadota</taxon>
        <taxon>Gammaproteobacteria</taxon>
        <taxon>Enterobacterales</taxon>
        <taxon>Erwiniaceae</taxon>
        <taxon>Duffyella</taxon>
    </lineage>
</organism>
<feature type="signal peptide" evidence="1">
    <location>
        <begin position="1"/>
        <end position="34"/>
    </location>
</feature>
<evidence type="ECO:0000256" key="1">
    <source>
        <dbReference type="SAM" id="SignalP"/>
    </source>
</evidence>
<sequence>MFILILHSTLRTATMKKVKLIPLVILISASSAWAQQHPETALDNTDNRVSVSAMNEHERAILAHESMDNANSAAHQSIIDMHRKMMLEEK</sequence>
<evidence type="ECO:0000313" key="3">
    <source>
        <dbReference type="Proteomes" id="UP000059419"/>
    </source>
</evidence>
<protein>
    <submittedName>
        <fullName evidence="2">Putative secreted protein</fullName>
    </submittedName>
</protein>
<accession>A0A0U5EFJ0</accession>
<name>A0A0U5EFJ0_9GAMM</name>
<keyword evidence="3" id="KW-1185">Reference proteome</keyword>
<evidence type="ECO:0000313" key="2">
    <source>
        <dbReference type="EMBL" id="CUU26317.1"/>
    </source>
</evidence>
<dbReference type="PATRIC" id="fig|1619313.3.peg.4255"/>
<keyword evidence="1" id="KW-0732">Signal</keyword>
<dbReference type="KEGG" id="ege:EM595_p1071"/>
<geneLocation type="plasmid" evidence="3">
    <name>pEM02</name>
</geneLocation>
<feature type="chain" id="PRO_5006856227" evidence="1">
    <location>
        <begin position="35"/>
        <end position="90"/>
    </location>
</feature>
<gene>
    <name evidence="2" type="ORF">EM595_p1071</name>
</gene>
<dbReference type="AlphaFoldDB" id="A0A0U5EFJ0"/>
<dbReference type="EMBL" id="LN907829">
    <property type="protein sequence ID" value="CUU26317.1"/>
    <property type="molecule type" value="Genomic_DNA"/>
</dbReference>
<proteinExistence type="predicted"/>
<dbReference type="Proteomes" id="UP000059419">
    <property type="component" value="Plasmid pEM02"/>
</dbReference>